<evidence type="ECO:0000313" key="2">
    <source>
        <dbReference type="EMBL" id="KAJ3444638.1"/>
    </source>
</evidence>
<reference evidence="2" key="2">
    <citation type="submission" date="2022-08" db="EMBL/GenBank/DDBJ databases">
        <title>Novel sulphate-reducing endosymbionts in the free-living metamonad Anaeramoeba.</title>
        <authorList>
            <person name="Jerlstrom-Hultqvist J."/>
            <person name="Cepicka I."/>
            <person name="Gallot-Lavallee L."/>
            <person name="Salas-Leiva D."/>
            <person name="Curtis B.A."/>
            <person name="Zahonova K."/>
            <person name="Pipaliya S."/>
            <person name="Dacks J."/>
            <person name="Roger A.J."/>
        </authorList>
    </citation>
    <scope>NUCLEOTIDE SEQUENCE</scope>
    <source>
        <strain evidence="2">Busselton2</strain>
    </source>
</reference>
<dbReference type="EMBL" id="JANTQA010000023">
    <property type="protein sequence ID" value="KAJ3444638.1"/>
    <property type="molecule type" value="Genomic_DNA"/>
</dbReference>
<dbReference type="Proteomes" id="UP001146793">
    <property type="component" value="Unassembled WGS sequence"/>
</dbReference>
<dbReference type="InterPro" id="IPR043136">
    <property type="entry name" value="B30.2/SPRY_sf"/>
</dbReference>
<dbReference type="InterPro" id="IPR050672">
    <property type="entry name" value="FBXO45-Fsn/SPSB_families"/>
</dbReference>
<dbReference type="AlphaFoldDB" id="A0AAV7ZRK7"/>
<comment type="caution">
    <text evidence="2">The sequence shown here is derived from an EMBL/GenBank/DDBJ whole genome shotgun (WGS) entry which is preliminary data.</text>
</comment>
<dbReference type="CDD" id="cd11709">
    <property type="entry name" value="SPRY"/>
    <property type="match status" value="1"/>
</dbReference>
<dbReference type="SUPFAM" id="SSF49899">
    <property type="entry name" value="Concanavalin A-like lectins/glucanases"/>
    <property type="match status" value="1"/>
</dbReference>
<proteinExistence type="predicted"/>
<dbReference type="Gene3D" id="2.60.120.920">
    <property type="match status" value="1"/>
</dbReference>
<feature type="domain" description="B30.2/SPRY" evidence="1">
    <location>
        <begin position="1"/>
        <end position="161"/>
    </location>
</feature>
<evidence type="ECO:0000313" key="4">
    <source>
        <dbReference type="Proteomes" id="UP001146793"/>
    </source>
</evidence>
<keyword evidence="5" id="KW-1185">Reference proteome</keyword>
<organism evidence="2 4">
    <name type="scientific">Anaeramoeba flamelloides</name>
    <dbReference type="NCBI Taxonomy" id="1746091"/>
    <lineage>
        <taxon>Eukaryota</taxon>
        <taxon>Metamonada</taxon>
        <taxon>Anaeramoebidae</taxon>
        <taxon>Anaeramoeba</taxon>
    </lineage>
</organism>
<reference evidence="3" key="1">
    <citation type="submission" date="2022-08" db="EMBL/GenBank/DDBJ databases">
        <title>Novel sulfate-reducing endosymbionts in the free-living metamonad Anaeramoeba.</title>
        <authorList>
            <person name="Jerlstrom-Hultqvist J."/>
            <person name="Cepicka I."/>
            <person name="Gallot-Lavallee L."/>
            <person name="Salas-Leiva D."/>
            <person name="Curtis B.A."/>
            <person name="Zahonova K."/>
            <person name="Pipaliya S."/>
            <person name="Dacks J."/>
            <person name="Roger A.J."/>
        </authorList>
    </citation>
    <scope>NUCLEOTIDE SEQUENCE</scope>
    <source>
        <strain evidence="3">Schooner1</strain>
    </source>
</reference>
<sequence length="161" mass="17868">MSEADTWCTDEWDPKRITSTIVLSNDNKTAENKNGGWALVKGKLIMTQGIYRIRIKIDRHNSNNLMIGVCQKDFTGISYQSAQGWMYDSGSGGTKWHSGTSTNYSQRCNQNDIVTVVVDMDKKEVSFERNGKDLGVAYTGIASEVVLAVDFATTTDIITIL</sequence>
<gene>
    <name evidence="2" type="ORF">M0812_10496</name>
    <name evidence="3" type="ORF">M0813_04689</name>
</gene>
<evidence type="ECO:0000313" key="5">
    <source>
        <dbReference type="Proteomes" id="UP001150062"/>
    </source>
</evidence>
<dbReference type="EMBL" id="JAOAOG010000290">
    <property type="protein sequence ID" value="KAJ6232648.1"/>
    <property type="molecule type" value="Genomic_DNA"/>
</dbReference>
<dbReference type="InterPro" id="IPR013320">
    <property type="entry name" value="ConA-like_dom_sf"/>
</dbReference>
<evidence type="ECO:0000313" key="3">
    <source>
        <dbReference type="EMBL" id="KAJ6232648.1"/>
    </source>
</evidence>
<accession>A0AAV7ZRK7</accession>
<dbReference type="PANTHER" id="PTHR12245">
    <property type="entry name" value="SPRY DOMAIN CONTAINING SOCS BOX PROTEIN"/>
    <property type="match status" value="1"/>
</dbReference>
<dbReference type="PROSITE" id="PS50188">
    <property type="entry name" value="B302_SPRY"/>
    <property type="match status" value="1"/>
</dbReference>
<dbReference type="Pfam" id="PF00622">
    <property type="entry name" value="SPRY"/>
    <property type="match status" value="1"/>
</dbReference>
<protein>
    <submittedName>
        <fullName evidence="2">Spry domain containing socs box protein</fullName>
    </submittedName>
</protein>
<evidence type="ECO:0000259" key="1">
    <source>
        <dbReference type="PROSITE" id="PS50188"/>
    </source>
</evidence>
<dbReference type="InterPro" id="IPR001870">
    <property type="entry name" value="B30.2/SPRY"/>
</dbReference>
<dbReference type="PANTHER" id="PTHR12245:SF5">
    <property type="entry name" value="SPRY DOMAIN-CONTAINING SOCS BOX PROTEIN 3"/>
    <property type="match status" value="1"/>
</dbReference>
<name>A0AAV7ZRK7_9EUKA</name>
<dbReference type="Proteomes" id="UP001150062">
    <property type="component" value="Unassembled WGS sequence"/>
</dbReference>
<dbReference type="InterPro" id="IPR003877">
    <property type="entry name" value="SPRY_dom"/>
</dbReference>